<dbReference type="OrthoDB" id="9815802at2"/>
<evidence type="ECO:0000313" key="3">
    <source>
        <dbReference type="Proteomes" id="UP000308528"/>
    </source>
</evidence>
<evidence type="ECO:0000256" key="1">
    <source>
        <dbReference type="SAM" id="SignalP"/>
    </source>
</evidence>
<dbReference type="EMBL" id="SRSF01000004">
    <property type="protein sequence ID" value="THH39470.1"/>
    <property type="molecule type" value="Genomic_DNA"/>
</dbReference>
<feature type="signal peptide" evidence="1">
    <location>
        <begin position="1"/>
        <end position="20"/>
    </location>
</feature>
<evidence type="ECO:0000313" key="2">
    <source>
        <dbReference type="EMBL" id="THH39470.1"/>
    </source>
</evidence>
<feature type="chain" id="PRO_5020454134" description="TonB-dependent receptor" evidence="1">
    <location>
        <begin position="21"/>
        <end position="1166"/>
    </location>
</feature>
<keyword evidence="1" id="KW-0732">Signal</keyword>
<reference evidence="2 3" key="1">
    <citation type="submission" date="2019-04" db="EMBL/GenBank/DDBJ databases">
        <title>Lewinella litorea sp. nov., isolated from a marine sand.</title>
        <authorList>
            <person name="Yoon J.-H."/>
        </authorList>
    </citation>
    <scope>NUCLEOTIDE SEQUENCE [LARGE SCALE GENOMIC DNA]</scope>
    <source>
        <strain evidence="2 3">HSMS-39</strain>
    </source>
</reference>
<proteinExistence type="predicted"/>
<comment type="caution">
    <text evidence="2">The sequence shown here is derived from an EMBL/GenBank/DDBJ whole genome shotgun (WGS) entry which is preliminary data.</text>
</comment>
<organism evidence="2 3">
    <name type="scientific">Neolewinella litorea</name>
    <dbReference type="NCBI Taxonomy" id="2562452"/>
    <lineage>
        <taxon>Bacteria</taxon>
        <taxon>Pseudomonadati</taxon>
        <taxon>Bacteroidota</taxon>
        <taxon>Saprospiria</taxon>
        <taxon>Saprospirales</taxon>
        <taxon>Lewinellaceae</taxon>
        <taxon>Neolewinella</taxon>
    </lineage>
</organism>
<accession>A0A4S4NT97</accession>
<name>A0A4S4NT97_9BACT</name>
<keyword evidence="3" id="KW-1185">Reference proteome</keyword>
<gene>
    <name evidence="2" type="ORF">E4021_12025</name>
</gene>
<dbReference type="AlphaFoldDB" id="A0A4S4NT97"/>
<sequence>MIPKALWLVLCLLGAGVLAAQEEGSLSNLREKTIAVNPAGQLVDTLTIAPGSLQVFALDGRRISEDQYILSGRFLRWTSLTLPDSLHLRYRALPFALDERVSLLDSTRLRQEEAGLVIGAYDPYVRAGLLDNDTKVQTRGSFSRAISFGNRQDLVLNSAFNLQLNGELGNGIEVAAAITDENLPVQPEGTTQQLREFDRIFIQLRKDRSQLTAGDYELRNPDGYFMRYYKKLEGATFTTVAGDGEEGSGSWENSASIAVARGQFIRQNITPGEGNQGPYKLTGDGEQRFLIVLAGTERVYLDGELLVRGLDADYVIDYNLAELTFTTRRLITRDARITVEYEYADQRYLRTLTAGSSHYTRGRISGYVNLYSQQDSKNATGDLRLTAAQREALSLAGDNPNGVVVPSIDTLSGREELRATYELLDTVIDCAVTQAYLVNSNDPVRGRYVATFTDRGRGGGPYNLDPDRPANERVYVFVGYDEECRPLGRFAPEIDLVAPRQQQLFSAGGEYRFAGEGSVRMEGSRSKSDLNRFSDIDDGDDAGHALRVDVDRTLALTSDSSGWAVAGRGRYEWVEETFTFINPYRSPEFYRNWNLSNRLSTTRPEAATEQLVGGGVGLLREGVGRLDYDFEQFTRGEDYQGRRHEGLVQLRTAGWEAVGSYSLLNSEDRESTGTFRRPSLRLSKKFASLDGWELAAAYAGEKSVRRPGGGDTLSALSFQYDRYTLGLTAPANDRYGFALSASRRDDRLPDLTELRASTSAREVSAEGKYQAARNLQLGGNFTYRELDVPGQDLVEDKPSSTFLGRLDLRADALKRAFTSQTTYQVGSGQEPRVDFQYLYVGPGLGQYIWQDSLYNNDGRIQPNEIELAPFADIADYIRVSVFNNNFIRTDNVSINQRFNWDPDRIWRGADGIRDFLRRFALNTAINIDRKTQEAEDIMPWNPFQLAVADSNLVALNVRRRHGIFFNRASPRYDIQLSNDEQRNRRVLTTGYESSRREDWELRFRFRPNDQLSLEAAGITGRRESDSERFNEKDYKIVFNRLEPGINWQPGEFSFNTTVVAGREEKVLPAGDGEYTLRREAKFAGNYRNWINASFQWIQIEFANGRSGSPVGFALLQGLQPGRNLLWNLSLTQNLGEYLQLNLLYDGRQTGEAAVVHVGRAQVTAQF</sequence>
<protein>
    <recommendedName>
        <fullName evidence="4">TonB-dependent receptor</fullName>
    </recommendedName>
</protein>
<evidence type="ECO:0008006" key="4">
    <source>
        <dbReference type="Google" id="ProtNLM"/>
    </source>
</evidence>
<dbReference type="Proteomes" id="UP000308528">
    <property type="component" value="Unassembled WGS sequence"/>
</dbReference>
<dbReference type="RefSeq" id="WP_136459604.1">
    <property type="nucleotide sequence ID" value="NZ_SRSF01000004.1"/>
</dbReference>